<dbReference type="AlphaFoldDB" id="A0A2S7IJH0"/>
<sequence>MSLKSLSKTRWSLEPQRVVIYPYGVFYLFTIVFALFATGLLLLYVTYQNTTFTESLPFVLFLLLIVAMFWGHASTFVEFDHNKGHMRKMLLGFIPTTTTPLSKLQGINAVSNLAGSYNYRLFRKDSRYGKGLVVSCGYTKSNDPNALAFVEEVVPVIHQFLDQYDTPADYVKVPLTSYQFFTKEGPVFTIKNAKTGAIIIGLIFIAIGISLLGLETNGLLAKVVIIAIMLGLGFIFFNAAYTQTTFNTDTQLIERTGWIKALNKKYHFGTFAGLQTVRQSINFVYTGTSINMHFHVPGKADRQDVFAVASLRKSAQVERFVDELYQIMEG</sequence>
<feature type="transmembrane region" description="Helical" evidence="1">
    <location>
        <begin position="20"/>
        <end position="46"/>
    </location>
</feature>
<keyword evidence="3" id="KW-1185">Reference proteome</keyword>
<name>A0A2S7IJH0_9BACT</name>
<dbReference type="Proteomes" id="UP000239590">
    <property type="component" value="Unassembled WGS sequence"/>
</dbReference>
<protein>
    <submittedName>
        <fullName evidence="2">Uncharacterized protein</fullName>
    </submittedName>
</protein>
<feature type="transmembrane region" description="Helical" evidence="1">
    <location>
        <begin position="196"/>
        <end position="214"/>
    </location>
</feature>
<evidence type="ECO:0000256" key="1">
    <source>
        <dbReference type="SAM" id="Phobius"/>
    </source>
</evidence>
<keyword evidence="1" id="KW-1133">Transmembrane helix</keyword>
<evidence type="ECO:0000313" key="3">
    <source>
        <dbReference type="Proteomes" id="UP000239590"/>
    </source>
</evidence>
<feature type="transmembrane region" description="Helical" evidence="1">
    <location>
        <begin position="58"/>
        <end position="79"/>
    </location>
</feature>
<proteinExistence type="predicted"/>
<comment type="caution">
    <text evidence="2">The sequence shown here is derived from an EMBL/GenBank/DDBJ whole genome shotgun (WGS) entry which is preliminary data.</text>
</comment>
<feature type="transmembrane region" description="Helical" evidence="1">
    <location>
        <begin position="220"/>
        <end position="241"/>
    </location>
</feature>
<accession>A0A2S7IJH0</accession>
<keyword evidence="1" id="KW-0812">Transmembrane</keyword>
<evidence type="ECO:0000313" key="2">
    <source>
        <dbReference type="EMBL" id="PQA56869.1"/>
    </source>
</evidence>
<dbReference type="OrthoDB" id="667067at2"/>
<dbReference type="RefSeq" id="WP_104714444.1">
    <property type="nucleotide sequence ID" value="NZ_PTRA01000002.1"/>
</dbReference>
<dbReference type="EMBL" id="PTRA01000002">
    <property type="protein sequence ID" value="PQA56869.1"/>
    <property type="molecule type" value="Genomic_DNA"/>
</dbReference>
<keyword evidence="1" id="KW-0472">Membrane</keyword>
<gene>
    <name evidence="2" type="ORF">C5O19_16155</name>
</gene>
<organism evidence="2 3">
    <name type="scientific">Siphonobacter curvatus</name>
    <dbReference type="NCBI Taxonomy" id="2094562"/>
    <lineage>
        <taxon>Bacteria</taxon>
        <taxon>Pseudomonadati</taxon>
        <taxon>Bacteroidota</taxon>
        <taxon>Cytophagia</taxon>
        <taxon>Cytophagales</taxon>
        <taxon>Cytophagaceae</taxon>
        <taxon>Siphonobacter</taxon>
    </lineage>
</organism>
<reference evidence="3" key="1">
    <citation type="submission" date="2018-02" db="EMBL/GenBank/DDBJ databases">
        <title>Genome sequencing of Solimonas sp. HR-BB.</title>
        <authorList>
            <person name="Lee Y."/>
            <person name="Jeon C.O."/>
        </authorList>
    </citation>
    <scope>NUCLEOTIDE SEQUENCE [LARGE SCALE GENOMIC DNA]</scope>
    <source>
        <strain evidence="3">HR-U</strain>
    </source>
</reference>